<dbReference type="GO" id="GO:0004568">
    <property type="term" value="F:chitinase activity"/>
    <property type="evidence" value="ECO:0007669"/>
    <property type="project" value="UniProtKB-ARBA"/>
</dbReference>
<reference evidence="6" key="1">
    <citation type="submission" date="2014-07" db="EMBL/GenBank/DDBJ databases">
        <authorList>
            <person name="Martin A.A"/>
            <person name="De Silva N."/>
        </authorList>
    </citation>
    <scope>NUCLEOTIDE SEQUENCE</scope>
</reference>
<dbReference type="Proteomes" id="UP000035680">
    <property type="component" value="Unassembled WGS sequence"/>
</dbReference>
<evidence type="ECO:0000313" key="6">
    <source>
        <dbReference type="Proteomes" id="UP000035680"/>
    </source>
</evidence>
<dbReference type="InterPro" id="IPR050314">
    <property type="entry name" value="Glycosyl_Hydrlase_18"/>
</dbReference>
<evidence type="ECO:0000256" key="1">
    <source>
        <dbReference type="ARBA" id="ARBA00022801"/>
    </source>
</evidence>
<organism evidence="6 7">
    <name type="scientific">Strongyloides venezuelensis</name>
    <name type="common">Threadworm</name>
    <dbReference type="NCBI Taxonomy" id="75913"/>
    <lineage>
        <taxon>Eukaryota</taxon>
        <taxon>Metazoa</taxon>
        <taxon>Ecdysozoa</taxon>
        <taxon>Nematoda</taxon>
        <taxon>Chromadorea</taxon>
        <taxon>Rhabditida</taxon>
        <taxon>Tylenchina</taxon>
        <taxon>Panagrolaimomorpha</taxon>
        <taxon>Strongyloidoidea</taxon>
        <taxon>Strongyloididae</taxon>
        <taxon>Strongyloides</taxon>
    </lineage>
</organism>
<accession>A0A0K0F848</accession>
<comment type="similarity">
    <text evidence="4">Belongs to the glycosyl hydrolase 18 family.</text>
</comment>
<dbReference type="Gene3D" id="3.10.50.10">
    <property type="match status" value="1"/>
</dbReference>
<dbReference type="InterPro" id="IPR017853">
    <property type="entry name" value="GH"/>
</dbReference>
<evidence type="ECO:0000256" key="4">
    <source>
        <dbReference type="RuleBase" id="RU004453"/>
    </source>
</evidence>
<dbReference type="InterPro" id="IPR029070">
    <property type="entry name" value="Chitinase_insertion_sf"/>
</dbReference>
<dbReference type="PROSITE" id="PS51910">
    <property type="entry name" value="GH18_2"/>
    <property type="match status" value="1"/>
</dbReference>
<dbReference type="Gene3D" id="3.20.20.80">
    <property type="entry name" value="Glycosidases"/>
    <property type="match status" value="1"/>
</dbReference>
<feature type="domain" description="GH18" evidence="5">
    <location>
        <begin position="36"/>
        <end position="391"/>
    </location>
</feature>
<dbReference type="InterPro" id="IPR001223">
    <property type="entry name" value="Glyco_hydro18_cat"/>
</dbReference>
<keyword evidence="6" id="KW-1185">Reference proteome</keyword>
<sequence length="398" mass="46365">MYNINLKSNWREISYKKVVSIFLLSFLIPRISSYDSVISCYHDIARNDVTEQIDPFLCTHIMLINSCFLNNSEQVIFPHIEDMTSVLNLKRMNKDLKILLTFLPKPEFIRNVIYDDKKFSNMINSMYNFTRLSGLDGFDIDWEFPAWGHGSSPSERDKFTELIQRLHDIFNNPELTKKYLLTAAVSGPYTIASKSYNFSAMNTYLDFIQIMNYDFHMFSKLEPFVGFNAPLYAEPYEVYIAARMNSAYSTEYYLKRGISPSKVVFGIPTYGRGYKLFEKRMHFPYAPAIGSSFLGGSYSYAVSCNYLVDKNFKFVWNERAVSGYLVNNDRDWIGLETERSVKEKASYAAKKKLRGIMIFALFEDDYNGLCPGSRRNKMFLTKTAKKEFLKTRKRMNIL</sequence>
<dbReference type="SUPFAM" id="SSF51445">
    <property type="entry name" value="(Trans)glycosidases"/>
    <property type="match status" value="1"/>
</dbReference>
<name>A0A0K0F848_STRVS</name>
<dbReference type="WBParaSite" id="SVE_0499700.1">
    <property type="protein sequence ID" value="SVE_0499700.1"/>
    <property type="gene ID" value="SVE_0499700"/>
</dbReference>
<evidence type="ECO:0000256" key="2">
    <source>
        <dbReference type="ARBA" id="ARBA00023295"/>
    </source>
</evidence>
<dbReference type="AlphaFoldDB" id="A0A0K0F848"/>
<keyword evidence="2 3" id="KW-0326">Glycosidase</keyword>
<evidence type="ECO:0000259" key="5">
    <source>
        <dbReference type="PROSITE" id="PS51910"/>
    </source>
</evidence>
<dbReference type="SMART" id="SM00636">
    <property type="entry name" value="Glyco_18"/>
    <property type="match status" value="1"/>
</dbReference>
<keyword evidence="1 3" id="KW-0378">Hydrolase</keyword>
<dbReference type="GO" id="GO:0005975">
    <property type="term" value="P:carbohydrate metabolic process"/>
    <property type="evidence" value="ECO:0007669"/>
    <property type="project" value="InterPro"/>
</dbReference>
<dbReference type="PANTHER" id="PTHR11177:SF317">
    <property type="entry name" value="CHITINASE 12-RELATED"/>
    <property type="match status" value="1"/>
</dbReference>
<dbReference type="GO" id="GO:0006032">
    <property type="term" value="P:chitin catabolic process"/>
    <property type="evidence" value="ECO:0007669"/>
    <property type="project" value="UniProtKB-ARBA"/>
</dbReference>
<dbReference type="SUPFAM" id="SSF54556">
    <property type="entry name" value="Chitinase insertion domain"/>
    <property type="match status" value="1"/>
</dbReference>
<dbReference type="PANTHER" id="PTHR11177">
    <property type="entry name" value="CHITINASE"/>
    <property type="match status" value="1"/>
</dbReference>
<dbReference type="GO" id="GO:0005576">
    <property type="term" value="C:extracellular region"/>
    <property type="evidence" value="ECO:0007669"/>
    <property type="project" value="TreeGrafter"/>
</dbReference>
<dbReference type="InterPro" id="IPR001579">
    <property type="entry name" value="Glyco_hydro_18_chit_AS"/>
</dbReference>
<dbReference type="STRING" id="75913.A0A0K0F848"/>
<protein>
    <submittedName>
        <fullName evidence="7">Glyco_18 domain-containing protein</fullName>
    </submittedName>
</protein>
<dbReference type="GO" id="GO:0008061">
    <property type="term" value="F:chitin binding"/>
    <property type="evidence" value="ECO:0007669"/>
    <property type="project" value="InterPro"/>
</dbReference>
<dbReference type="PROSITE" id="PS01095">
    <property type="entry name" value="GH18_1"/>
    <property type="match status" value="1"/>
</dbReference>
<reference evidence="7" key="2">
    <citation type="submission" date="2015-08" db="UniProtKB">
        <authorList>
            <consortium name="WormBaseParasite"/>
        </authorList>
    </citation>
    <scope>IDENTIFICATION</scope>
</reference>
<evidence type="ECO:0000313" key="7">
    <source>
        <dbReference type="WBParaSite" id="SVE_0499700.1"/>
    </source>
</evidence>
<dbReference type="InterPro" id="IPR011583">
    <property type="entry name" value="Chitinase_II/V-like_cat"/>
</dbReference>
<dbReference type="Pfam" id="PF00704">
    <property type="entry name" value="Glyco_hydro_18"/>
    <property type="match status" value="1"/>
</dbReference>
<evidence type="ECO:0000256" key="3">
    <source>
        <dbReference type="RuleBase" id="RU000489"/>
    </source>
</evidence>
<proteinExistence type="inferred from homology"/>